<name>A0A3M7PXJ3_BRAPC</name>
<evidence type="ECO:0000313" key="2">
    <source>
        <dbReference type="EMBL" id="RNA03866.1"/>
    </source>
</evidence>
<dbReference type="Proteomes" id="UP000276133">
    <property type="component" value="Unassembled WGS sequence"/>
</dbReference>
<proteinExistence type="predicted"/>
<evidence type="ECO:0000313" key="3">
    <source>
        <dbReference type="Proteomes" id="UP000276133"/>
    </source>
</evidence>
<evidence type="ECO:0000256" key="1">
    <source>
        <dbReference type="SAM" id="MobiDB-lite"/>
    </source>
</evidence>
<sequence>MGICGITLEAALNSYLRSYRSTPYASTGITPANLLLRASNTARPLDVMHSTGQHNLIREHERQNYRLSQDKNQIAYPPDVCWFKCIKKSYHEKWTNCFDVCGITSTNREFYHQNLSQMLVENQVFRENHTSEGTESELDSGDDDNEDQIYPSPKR</sequence>
<comment type="caution">
    <text evidence="2">The sequence shown here is derived from an EMBL/GenBank/DDBJ whole genome shotgun (WGS) entry which is preliminary data.</text>
</comment>
<dbReference type="OrthoDB" id="10058156at2759"/>
<accession>A0A3M7PXJ3</accession>
<organism evidence="2 3">
    <name type="scientific">Brachionus plicatilis</name>
    <name type="common">Marine rotifer</name>
    <name type="synonym">Brachionus muelleri</name>
    <dbReference type="NCBI Taxonomy" id="10195"/>
    <lineage>
        <taxon>Eukaryota</taxon>
        <taxon>Metazoa</taxon>
        <taxon>Spiralia</taxon>
        <taxon>Gnathifera</taxon>
        <taxon>Rotifera</taxon>
        <taxon>Eurotatoria</taxon>
        <taxon>Monogononta</taxon>
        <taxon>Pseudotrocha</taxon>
        <taxon>Ploima</taxon>
        <taxon>Brachionidae</taxon>
        <taxon>Brachionus</taxon>
    </lineage>
</organism>
<dbReference type="AlphaFoldDB" id="A0A3M7PXJ3"/>
<gene>
    <name evidence="2" type="ORF">BpHYR1_046276</name>
</gene>
<feature type="region of interest" description="Disordered" evidence="1">
    <location>
        <begin position="128"/>
        <end position="155"/>
    </location>
</feature>
<feature type="compositionally biased region" description="Acidic residues" evidence="1">
    <location>
        <begin position="134"/>
        <end position="147"/>
    </location>
</feature>
<dbReference type="EMBL" id="REGN01008321">
    <property type="protein sequence ID" value="RNA03866.1"/>
    <property type="molecule type" value="Genomic_DNA"/>
</dbReference>
<keyword evidence="3" id="KW-1185">Reference proteome</keyword>
<protein>
    <submittedName>
        <fullName evidence="2">Uncharacterized protein</fullName>
    </submittedName>
</protein>
<reference evidence="2 3" key="1">
    <citation type="journal article" date="2018" name="Sci. Rep.">
        <title>Genomic signatures of local adaptation to the degree of environmental predictability in rotifers.</title>
        <authorList>
            <person name="Franch-Gras L."/>
            <person name="Hahn C."/>
            <person name="Garcia-Roger E.M."/>
            <person name="Carmona M.J."/>
            <person name="Serra M."/>
            <person name="Gomez A."/>
        </authorList>
    </citation>
    <scope>NUCLEOTIDE SEQUENCE [LARGE SCALE GENOMIC DNA]</scope>
    <source>
        <strain evidence="2">HYR1</strain>
    </source>
</reference>